<protein>
    <submittedName>
        <fullName evidence="3">Membrane binding/Beta/Gamma crystallin</fullName>
    </submittedName>
</protein>
<name>A0A022PHX2_9GAMM</name>
<accession>A0A022PHX2</accession>
<dbReference type="Gene3D" id="2.60.20.10">
    <property type="entry name" value="Crystallins"/>
    <property type="match status" value="1"/>
</dbReference>
<dbReference type="Proteomes" id="UP000023464">
    <property type="component" value="Unassembled WGS sequence"/>
</dbReference>
<dbReference type="Pfam" id="PF14564">
    <property type="entry name" value="Membrane_bind"/>
    <property type="match status" value="1"/>
</dbReference>
<proteinExistence type="predicted"/>
<evidence type="ECO:0000313" key="4">
    <source>
        <dbReference type="Proteomes" id="UP000023464"/>
    </source>
</evidence>
<dbReference type="GO" id="GO:0098609">
    <property type="term" value="P:cell-cell adhesion"/>
    <property type="evidence" value="ECO:0007669"/>
    <property type="project" value="InterPro"/>
</dbReference>
<dbReference type="InterPro" id="IPR052885">
    <property type="entry name" value="Dictyostelium_CAD"/>
</dbReference>
<organism evidence="3 4">
    <name type="scientific">Photorhabdus aegyptia</name>
    <dbReference type="NCBI Taxonomy" id="2805098"/>
    <lineage>
        <taxon>Bacteria</taxon>
        <taxon>Pseudomonadati</taxon>
        <taxon>Pseudomonadota</taxon>
        <taxon>Gammaproteobacteria</taxon>
        <taxon>Enterobacterales</taxon>
        <taxon>Morganellaceae</taxon>
        <taxon>Photorhabdus</taxon>
    </lineage>
</organism>
<dbReference type="InterPro" id="IPR015059">
    <property type="entry name" value="Ca_cell_adhesion_N_dom"/>
</dbReference>
<feature type="domain" description="Calcium-dependent cell adhesion molecule N-terminal" evidence="1">
    <location>
        <begin position="6"/>
        <end position="91"/>
    </location>
</feature>
<evidence type="ECO:0000313" key="3">
    <source>
        <dbReference type="EMBL" id="EYU15752.1"/>
    </source>
</evidence>
<feature type="domain" description="Calcium-dependent cell adhesion molecule 1 membrane-binding" evidence="2">
    <location>
        <begin position="97"/>
        <end position="199"/>
    </location>
</feature>
<sequence>MTNKLVTGATFFDRKYFLGEAHHYPENDVIIPLPYDLNDRFRSVRVGTLSKVYAWRHQSDCEPGQRYREWEYDHPDIDREIRGLSKFKVAPKDTCLVALRLIDDTYSGIKFSMFTNTHCVGPVETTTDDDYALVGILPFETELVTAIAIRNTSTGVYINNGSFYFYRDANGVVTIDEKANFPKNLRIVNVGGNRFDIHIISTDFSN</sequence>
<evidence type="ECO:0000259" key="2">
    <source>
        <dbReference type="Pfam" id="PF14564"/>
    </source>
</evidence>
<dbReference type="RefSeq" id="WP_036777938.1">
    <property type="nucleotide sequence ID" value="NZ_CAWLTM010000095.1"/>
</dbReference>
<gene>
    <name evidence="3" type="ORF">BA1DRAFT_01757</name>
</gene>
<dbReference type="Pfam" id="PF08964">
    <property type="entry name" value="Crystall_3"/>
    <property type="match status" value="1"/>
</dbReference>
<dbReference type="PANTHER" id="PTHR38083">
    <property type="entry name" value="CALCIUM-DEPENDENT CELL ADHESION MOLECULE 1-RELATED"/>
    <property type="match status" value="1"/>
</dbReference>
<dbReference type="PANTHER" id="PTHR38083:SF1">
    <property type="entry name" value="CALCIUM-DEPENDENT CELL ADHESION MOLECULE 1-RELATED"/>
    <property type="match status" value="1"/>
</dbReference>
<reference evidence="3 4" key="1">
    <citation type="submission" date="2014-03" db="EMBL/GenBank/DDBJ databases">
        <title>Draft Genome of Photorhabdus luminescens BA1, an Egyptian Isolate.</title>
        <authorList>
            <person name="Ghazal S."/>
            <person name="Hurst S.G.IV."/>
            <person name="Morris K."/>
            <person name="Thomas K."/>
            <person name="Tisa L.S."/>
        </authorList>
    </citation>
    <scope>NUCLEOTIDE SEQUENCE [LARGE SCALE GENOMIC DNA]</scope>
    <source>
        <strain evidence="3 4">BA1</strain>
    </source>
</reference>
<dbReference type="PATRIC" id="fig|1393736.3.peg.1772"/>
<dbReference type="AlphaFoldDB" id="A0A022PHX2"/>
<dbReference type="InterPro" id="IPR029283">
    <property type="entry name" value="Membrane-bd"/>
</dbReference>
<dbReference type="GO" id="GO:0016020">
    <property type="term" value="C:membrane"/>
    <property type="evidence" value="ECO:0007669"/>
    <property type="project" value="InterPro"/>
</dbReference>
<comment type="caution">
    <text evidence="3">The sequence shown here is derived from an EMBL/GenBank/DDBJ whole genome shotgun (WGS) entry which is preliminary data.</text>
</comment>
<dbReference type="EMBL" id="JFGV01000020">
    <property type="protein sequence ID" value="EYU15752.1"/>
    <property type="molecule type" value="Genomic_DNA"/>
</dbReference>
<dbReference type="InterPro" id="IPR038423">
    <property type="entry name" value="CAD_C_sf"/>
</dbReference>
<dbReference type="Gene3D" id="2.60.40.1720">
    <property type="entry name" value="Calcium-dependent cell adhesion molecule-1"/>
    <property type="match status" value="1"/>
</dbReference>
<keyword evidence="4" id="KW-1185">Reference proteome</keyword>
<evidence type="ECO:0000259" key="1">
    <source>
        <dbReference type="Pfam" id="PF08964"/>
    </source>
</evidence>